<dbReference type="GO" id="GO:0006430">
    <property type="term" value="P:lysyl-tRNA aminoacylation"/>
    <property type="evidence" value="ECO:0007669"/>
    <property type="project" value="UniProtKB-UniRule"/>
</dbReference>
<proteinExistence type="inferred from homology"/>
<dbReference type="Gene3D" id="3.30.930.10">
    <property type="entry name" value="Bira Bifunctional Protein, Domain 2"/>
    <property type="match status" value="1"/>
</dbReference>
<dbReference type="EC" id="6.1.1.6" evidence="7"/>
<feature type="binding site" evidence="7">
    <location>
        <position position="401"/>
    </location>
    <ligand>
        <name>Mg(2+)</name>
        <dbReference type="ChEBI" id="CHEBI:18420"/>
        <label>2</label>
    </ligand>
</feature>
<evidence type="ECO:0000256" key="4">
    <source>
        <dbReference type="ARBA" id="ARBA00022840"/>
    </source>
</evidence>
<comment type="subcellular location">
    <subcellularLocation>
        <location evidence="7">Cytoplasm</location>
    </subcellularLocation>
</comment>
<dbReference type="PROSITE" id="PS50862">
    <property type="entry name" value="AA_TRNA_LIGASE_II"/>
    <property type="match status" value="1"/>
</dbReference>
<dbReference type="PANTHER" id="PTHR42918:SF15">
    <property type="entry name" value="LYSINE--TRNA LIGASE, CHLOROPLASTIC_MITOCHONDRIAL"/>
    <property type="match status" value="1"/>
</dbReference>
<dbReference type="InterPro" id="IPR004365">
    <property type="entry name" value="NA-bd_OB_tRNA"/>
</dbReference>
<dbReference type="GO" id="GO:0005829">
    <property type="term" value="C:cytosol"/>
    <property type="evidence" value="ECO:0007669"/>
    <property type="project" value="TreeGrafter"/>
</dbReference>
<comment type="similarity">
    <text evidence="7">Belongs to the class-II aminoacyl-tRNA synthetase family.</text>
</comment>
<dbReference type="GO" id="GO:0005524">
    <property type="term" value="F:ATP binding"/>
    <property type="evidence" value="ECO:0007669"/>
    <property type="project" value="UniProtKB-UniRule"/>
</dbReference>
<dbReference type="EMBL" id="MHVS01000004">
    <property type="protein sequence ID" value="OHA96687.1"/>
    <property type="molecule type" value="Genomic_DNA"/>
</dbReference>
<evidence type="ECO:0000256" key="3">
    <source>
        <dbReference type="ARBA" id="ARBA00022741"/>
    </source>
</evidence>
<keyword evidence="2 7" id="KW-0479">Metal-binding</keyword>
<evidence type="ECO:0000313" key="10">
    <source>
        <dbReference type="EMBL" id="OHA96687.1"/>
    </source>
</evidence>
<evidence type="ECO:0000256" key="2">
    <source>
        <dbReference type="ARBA" id="ARBA00022723"/>
    </source>
</evidence>
<dbReference type="InterPro" id="IPR004364">
    <property type="entry name" value="Aa-tRNA-synt_II"/>
</dbReference>
<feature type="binding site" evidence="7">
    <location>
        <position position="401"/>
    </location>
    <ligand>
        <name>Mg(2+)</name>
        <dbReference type="ChEBI" id="CHEBI:18420"/>
        <label>1</label>
    </ligand>
</feature>
<evidence type="ECO:0000313" key="11">
    <source>
        <dbReference type="Proteomes" id="UP000177279"/>
    </source>
</evidence>
<dbReference type="GO" id="GO:0004824">
    <property type="term" value="F:lysine-tRNA ligase activity"/>
    <property type="evidence" value="ECO:0007669"/>
    <property type="project" value="UniProtKB-UniRule"/>
</dbReference>
<keyword evidence="1 7" id="KW-0436">Ligase</keyword>
<evidence type="ECO:0000256" key="7">
    <source>
        <dbReference type="HAMAP-Rule" id="MF_00252"/>
    </source>
</evidence>
<dbReference type="GO" id="GO:0000287">
    <property type="term" value="F:magnesium ion binding"/>
    <property type="evidence" value="ECO:0007669"/>
    <property type="project" value="UniProtKB-UniRule"/>
</dbReference>
<evidence type="ECO:0000256" key="5">
    <source>
        <dbReference type="ARBA" id="ARBA00023146"/>
    </source>
</evidence>
<keyword evidence="5 7" id="KW-0030">Aminoacyl-tRNA synthetase</keyword>
<comment type="caution">
    <text evidence="10">The sequence shown here is derived from an EMBL/GenBank/DDBJ whole genome shotgun (WGS) entry which is preliminary data.</text>
</comment>
<protein>
    <recommendedName>
        <fullName evidence="7">Lysine--tRNA ligase</fullName>
        <ecNumber evidence="7">6.1.1.6</ecNumber>
    </recommendedName>
    <alternativeName>
        <fullName evidence="7">Lysyl-tRNA synthetase</fullName>
        <shortName evidence="7">LysRS</shortName>
    </alternativeName>
</protein>
<dbReference type="AlphaFoldDB" id="A0A1G2THC9"/>
<evidence type="ECO:0000259" key="9">
    <source>
        <dbReference type="PROSITE" id="PS50862"/>
    </source>
</evidence>
<organism evidence="10 11">
    <name type="scientific">Candidatus Zambryskibacteria bacterium RIFCSPHIGHO2_02_FULL_43_37</name>
    <dbReference type="NCBI Taxonomy" id="1802749"/>
    <lineage>
        <taxon>Bacteria</taxon>
        <taxon>Candidatus Zambryskiibacteriota</taxon>
    </lineage>
</organism>
<dbReference type="SUPFAM" id="SSF50249">
    <property type="entry name" value="Nucleic acid-binding proteins"/>
    <property type="match status" value="1"/>
</dbReference>
<dbReference type="NCBIfam" id="TIGR00499">
    <property type="entry name" value="lysS_bact"/>
    <property type="match status" value="1"/>
</dbReference>
<dbReference type="InterPro" id="IPR018149">
    <property type="entry name" value="Lys-tRNA-synth_II_C"/>
</dbReference>
<keyword evidence="3 7" id="KW-0547">Nucleotide-binding</keyword>
<evidence type="ECO:0000256" key="6">
    <source>
        <dbReference type="ARBA" id="ARBA00048573"/>
    </source>
</evidence>
<dbReference type="PANTHER" id="PTHR42918">
    <property type="entry name" value="LYSYL-TRNA SYNTHETASE"/>
    <property type="match status" value="1"/>
</dbReference>
<reference evidence="10 11" key="1">
    <citation type="journal article" date="2016" name="Nat. Commun.">
        <title>Thousands of microbial genomes shed light on interconnected biogeochemical processes in an aquifer system.</title>
        <authorList>
            <person name="Anantharaman K."/>
            <person name="Brown C.T."/>
            <person name="Hug L.A."/>
            <person name="Sharon I."/>
            <person name="Castelle C.J."/>
            <person name="Probst A.J."/>
            <person name="Thomas B.C."/>
            <person name="Singh A."/>
            <person name="Wilkins M.J."/>
            <person name="Karaoz U."/>
            <person name="Brodie E.L."/>
            <person name="Williams K.H."/>
            <person name="Hubbard S.S."/>
            <person name="Banfield J.F."/>
        </authorList>
    </citation>
    <scope>NUCLEOTIDE SEQUENCE [LARGE SCALE GENOMIC DNA]</scope>
</reference>
<dbReference type="Gene3D" id="2.40.50.140">
    <property type="entry name" value="Nucleic acid-binding proteins"/>
    <property type="match status" value="1"/>
</dbReference>
<dbReference type="Pfam" id="PF00152">
    <property type="entry name" value="tRNA-synt_2"/>
    <property type="match status" value="1"/>
</dbReference>
<dbReference type="HAMAP" id="MF_00252">
    <property type="entry name" value="Lys_tRNA_synth_class2"/>
    <property type="match status" value="1"/>
</dbReference>
<dbReference type="PRINTS" id="PR00982">
    <property type="entry name" value="TRNASYNTHLYS"/>
</dbReference>
<keyword evidence="4 7" id="KW-0067">ATP-binding</keyword>
<dbReference type="InterPro" id="IPR044136">
    <property type="entry name" value="Lys-tRNA-ligase_II_N"/>
</dbReference>
<dbReference type="Proteomes" id="UP000177279">
    <property type="component" value="Unassembled WGS sequence"/>
</dbReference>
<gene>
    <name evidence="7" type="primary">lysS</name>
    <name evidence="10" type="ORF">A3D49_02445</name>
</gene>
<keyword evidence="7 8" id="KW-0460">Magnesium</keyword>
<feature type="domain" description="Aminoacyl-transfer RNA synthetases class-II family profile" evidence="9">
    <location>
        <begin position="166"/>
        <end position="480"/>
    </location>
</feature>
<dbReference type="NCBIfam" id="NF001756">
    <property type="entry name" value="PRK00484.1"/>
    <property type="match status" value="1"/>
</dbReference>
<dbReference type="GO" id="GO:0000049">
    <property type="term" value="F:tRNA binding"/>
    <property type="evidence" value="ECO:0007669"/>
    <property type="project" value="TreeGrafter"/>
</dbReference>
<accession>A0A1G2THC9</accession>
<comment type="cofactor">
    <cofactor evidence="7 8">
        <name>Mg(2+)</name>
        <dbReference type="ChEBI" id="CHEBI:18420"/>
    </cofactor>
    <text evidence="7 8">Binds 3 Mg(2+) ions per subunit.</text>
</comment>
<name>A0A1G2THC9_9BACT</name>
<keyword evidence="7" id="KW-0648">Protein biosynthesis</keyword>
<evidence type="ECO:0000256" key="1">
    <source>
        <dbReference type="ARBA" id="ARBA00022598"/>
    </source>
</evidence>
<dbReference type="InterPro" id="IPR012340">
    <property type="entry name" value="NA-bd_OB-fold"/>
</dbReference>
<dbReference type="InterPro" id="IPR006195">
    <property type="entry name" value="aa-tRNA-synth_II"/>
</dbReference>
<dbReference type="CDD" id="cd04322">
    <property type="entry name" value="LysRS_N"/>
    <property type="match status" value="1"/>
</dbReference>
<dbReference type="InterPro" id="IPR002313">
    <property type="entry name" value="Lys-tRNA-ligase_II"/>
</dbReference>
<dbReference type="SUPFAM" id="SSF55681">
    <property type="entry name" value="Class II aaRS and biotin synthetases"/>
    <property type="match status" value="1"/>
</dbReference>
<evidence type="ECO:0000256" key="8">
    <source>
        <dbReference type="RuleBase" id="RU000336"/>
    </source>
</evidence>
<comment type="subunit">
    <text evidence="7">Homodimer.</text>
</comment>
<comment type="caution">
    <text evidence="7">Lacks conserved residue(s) required for the propagation of feature annotation.</text>
</comment>
<keyword evidence="7" id="KW-0963">Cytoplasm</keyword>
<dbReference type="Pfam" id="PF01336">
    <property type="entry name" value="tRNA_anti-codon"/>
    <property type="match status" value="1"/>
</dbReference>
<comment type="catalytic activity">
    <reaction evidence="6 7 8">
        <text>tRNA(Lys) + L-lysine + ATP = L-lysyl-tRNA(Lys) + AMP + diphosphate</text>
        <dbReference type="Rhea" id="RHEA:20792"/>
        <dbReference type="Rhea" id="RHEA-COMP:9696"/>
        <dbReference type="Rhea" id="RHEA-COMP:9697"/>
        <dbReference type="ChEBI" id="CHEBI:30616"/>
        <dbReference type="ChEBI" id="CHEBI:32551"/>
        <dbReference type="ChEBI" id="CHEBI:33019"/>
        <dbReference type="ChEBI" id="CHEBI:78442"/>
        <dbReference type="ChEBI" id="CHEBI:78529"/>
        <dbReference type="ChEBI" id="CHEBI:456215"/>
        <dbReference type="EC" id="6.1.1.6"/>
    </reaction>
</comment>
<dbReference type="InterPro" id="IPR045864">
    <property type="entry name" value="aa-tRNA-synth_II/BPL/LPL"/>
</dbReference>
<sequence length="489" mass="56751">MSSLEEIRAARFEKLKLLEKKGINPYPASTARTHTCAEARKEFEAEKEMVLAGRIMSLRAQGKIIFFDINDGSGRFQIFLKKGDPISDENFELFEQAFDIGDFVEVKGTLFLTKQDEKTLLAGEVKMLSKSLLPLPEKWHGLSDVEERFRKRYLDLLSNPEVRQIFELKEKFWKSVRDFLKKEGFMEVETPTLEVTTGGAEARPFKTHHNDFDVDVYLRISVGELWQKRLMAGGFPKTFEIGRVYRNEGSSPEHLQEFTNMEFYAAYMNFENGKELIKKLYRTVAWEVFGKSTFETRGHKFDLEDEWQDLDYVETVKKMTGVDVINDSEDKLRSKLEELGVKYDGENRERMTDSLWKHCRKSISGPAFLINHPKLIAPLSKEHPDNPNLTKTFQVIIAGSEIGRAHAELNDPMDQARRFVKQKELIERGDEEAMMPDDEFVEMLEYGMPPTFGFGFGERFFAFLVDKPLRETQLFPLMRPKTLNINVHN</sequence>